<gene>
    <name evidence="2" type="ORF">PENNAL_c0032G02970</name>
</gene>
<reference evidence="3" key="1">
    <citation type="journal article" date="2017" name="Nat. Microbiol.">
        <title>Global analysis of biosynthetic gene clusters reveals vast potential of secondary metabolite production in Penicillium species.</title>
        <authorList>
            <person name="Nielsen J.C."/>
            <person name="Grijseels S."/>
            <person name="Prigent S."/>
            <person name="Ji B."/>
            <person name="Dainat J."/>
            <person name="Nielsen K.F."/>
            <person name="Frisvad J.C."/>
            <person name="Workman M."/>
            <person name="Nielsen J."/>
        </authorList>
    </citation>
    <scope>NUCLEOTIDE SEQUENCE [LARGE SCALE GENOMIC DNA]</scope>
    <source>
        <strain evidence="3">IBT 13039</strain>
    </source>
</reference>
<keyword evidence="3" id="KW-1185">Reference proteome</keyword>
<dbReference type="AlphaFoldDB" id="A0A1V6Y7N1"/>
<dbReference type="Proteomes" id="UP000191691">
    <property type="component" value="Unassembled WGS sequence"/>
</dbReference>
<proteinExistence type="predicted"/>
<organism evidence="2 3">
    <name type="scientific">Penicillium nalgiovense</name>
    <dbReference type="NCBI Taxonomy" id="60175"/>
    <lineage>
        <taxon>Eukaryota</taxon>
        <taxon>Fungi</taxon>
        <taxon>Dikarya</taxon>
        <taxon>Ascomycota</taxon>
        <taxon>Pezizomycotina</taxon>
        <taxon>Eurotiomycetes</taxon>
        <taxon>Eurotiomycetidae</taxon>
        <taxon>Eurotiales</taxon>
        <taxon>Aspergillaceae</taxon>
        <taxon>Penicillium</taxon>
    </lineage>
</organism>
<dbReference type="EMBL" id="MOOB01000032">
    <property type="protein sequence ID" value="OQE83466.1"/>
    <property type="molecule type" value="Genomic_DNA"/>
</dbReference>
<accession>A0A1V6Y7N1</accession>
<name>A0A1V6Y7N1_PENNA</name>
<feature type="compositionally biased region" description="Basic residues" evidence="1">
    <location>
        <begin position="63"/>
        <end position="75"/>
    </location>
</feature>
<evidence type="ECO:0000313" key="3">
    <source>
        <dbReference type="Proteomes" id="UP000191691"/>
    </source>
</evidence>
<protein>
    <submittedName>
        <fullName evidence="2">Uncharacterized protein</fullName>
    </submittedName>
</protein>
<feature type="compositionally biased region" description="Basic and acidic residues" evidence="1">
    <location>
        <begin position="52"/>
        <end position="62"/>
    </location>
</feature>
<feature type="region of interest" description="Disordered" evidence="1">
    <location>
        <begin position="35"/>
        <end position="97"/>
    </location>
</feature>
<evidence type="ECO:0000256" key="1">
    <source>
        <dbReference type="SAM" id="MobiDB-lite"/>
    </source>
</evidence>
<comment type="caution">
    <text evidence="2">The sequence shown here is derived from an EMBL/GenBank/DDBJ whole genome shotgun (WGS) entry which is preliminary data.</text>
</comment>
<sequence>MNRLVKETALRLQIGSAFAVPPTIYDVDPGWLDTDGGAGLEDRRAPYGSPEHIGERMGEAGRRLSRNHGKRRRRRPPDTLHRRERNRRKDRADAGGW</sequence>
<evidence type="ECO:0000313" key="2">
    <source>
        <dbReference type="EMBL" id="OQE83466.1"/>
    </source>
</evidence>